<keyword evidence="7 8" id="KW-0472">Membrane</keyword>
<gene>
    <name evidence="10" type="ORF">BOTBODRAFT_107794</name>
</gene>
<dbReference type="GO" id="GO:0016020">
    <property type="term" value="C:membrane"/>
    <property type="evidence" value="ECO:0007669"/>
    <property type="project" value="UniProtKB-SubCell"/>
</dbReference>
<feature type="transmembrane region" description="Helical" evidence="8">
    <location>
        <begin position="312"/>
        <end position="333"/>
    </location>
</feature>
<evidence type="ECO:0000313" key="10">
    <source>
        <dbReference type="EMBL" id="KDQ15960.1"/>
    </source>
</evidence>
<evidence type="ECO:0000256" key="4">
    <source>
        <dbReference type="ARBA" id="ARBA00022679"/>
    </source>
</evidence>
<feature type="transmembrane region" description="Helical" evidence="8">
    <location>
        <begin position="340"/>
        <end position="358"/>
    </location>
</feature>
<comment type="subcellular location">
    <subcellularLocation>
        <location evidence="1">Membrane</location>
        <topology evidence="1">Multi-pass membrane protein</topology>
    </subcellularLocation>
</comment>
<evidence type="ECO:0000256" key="6">
    <source>
        <dbReference type="ARBA" id="ARBA00022989"/>
    </source>
</evidence>
<evidence type="ECO:0000256" key="8">
    <source>
        <dbReference type="SAM" id="Phobius"/>
    </source>
</evidence>
<keyword evidence="4" id="KW-0808">Transferase</keyword>
<dbReference type="STRING" id="930990.A0A067MML8"/>
<feature type="transmembrane region" description="Helical" evidence="8">
    <location>
        <begin position="41"/>
        <end position="60"/>
    </location>
</feature>
<dbReference type="PANTHER" id="PTHR31595">
    <property type="entry name" value="LONG-CHAIN-ALCOHOL O-FATTY-ACYLTRANSFERASE 3-RELATED"/>
    <property type="match status" value="1"/>
</dbReference>
<evidence type="ECO:0000256" key="7">
    <source>
        <dbReference type="ARBA" id="ARBA00023136"/>
    </source>
</evidence>
<evidence type="ECO:0000256" key="1">
    <source>
        <dbReference type="ARBA" id="ARBA00004141"/>
    </source>
</evidence>
<organism evidence="10 11">
    <name type="scientific">Botryobasidium botryosum (strain FD-172 SS1)</name>
    <dbReference type="NCBI Taxonomy" id="930990"/>
    <lineage>
        <taxon>Eukaryota</taxon>
        <taxon>Fungi</taxon>
        <taxon>Dikarya</taxon>
        <taxon>Basidiomycota</taxon>
        <taxon>Agaricomycotina</taxon>
        <taxon>Agaricomycetes</taxon>
        <taxon>Cantharellales</taxon>
        <taxon>Botryobasidiaceae</taxon>
        <taxon>Botryobasidium</taxon>
    </lineage>
</organism>
<dbReference type="Proteomes" id="UP000027195">
    <property type="component" value="Unassembled WGS sequence"/>
</dbReference>
<dbReference type="GO" id="GO:0008374">
    <property type="term" value="F:O-acyltransferase activity"/>
    <property type="evidence" value="ECO:0007669"/>
    <property type="project" value="InterPro"/>
</dbReference>
<evidence type="ECO:0000313" key="11">
    <source>
        <dbReference type="Proteomes" id="UP000027195"/>
    </source>
</evidence>
<protein>
    <recommendedName>
        <fullName evidence="9">Wax synthase domain-containing protein</fullName>
    </recommendedName>
</protein>
<evidence type="ECO:0000256" key="2">
    <source>
        <dbReference type="ARBA" id="ARBA00005179"/>
    </source>
</evidence>
<feature type="domain" description="Wax synthase" evidence="9">
    <location>
        <begin position="228"/>
        <end position="304"/>
    </location>
</feature>
<evidence type="ECO:0000256" key="3">
    <source>
        <dbReference type="ARBA" id="ARBA00007282"/>
    </source>
</evidence>
<evidence type="ECO:0000256" key="5">
    <source>
        <dbReference type="ARBA" id="ARBA00022692"/>
    </source>
</evidence>
<keyword evidence="6 8" id="KW-1133">Transmembrane helix</keyword>
<dbReference type="PANTHER" id="PTHR31595:SF57">
    <property type="entry name" value="OS04G0481900 PROTEIN"/>
    <property type="match status" value="1"/>
</dbReference>
<dbReference type="GO" id="GO:0006629">
    <property type="term" value="P:lipid metabolic process"/>
    <property type="evidence" value="ECO:0007669"/>
    <property type="project" value="InterPro"/>
</dbReference>
<comment type="pathway">
    <text evidence="2">Secondary metabolite biosynthesis.</text>
</comment>
<dbReference type="AlphaFoldDB" id="A0A067MML8"/>
<dbReference type="EMBL" id="KL198030">
    <property type="protein sequence ID" value="KDQ15960.1"/>
    <property type="molecule type" value="Genomic_DNA"/>
</dbReference>
<feature type="transmembrane region" description="Helical" evidence="8">
    <location>
        <begin position="72"/>
        <end position="91"/>
    </location>
</feature>
<dbReference type="OrthoDB" id="1077582at2759"/>
<feature type="transmembrane region" description="Helical" evidence="8">
    <location>
        <begin position="12"/>
        <end position="34"/>
    </location>
</feature>
<name>A0A067MML8_BOTB1</name>
<reference evidence="11" key="1">
    <citation type="journal article" date="2014" name="Proc. Natl. Acad. Sci. U.S.A.">
        <title>Extensive sampling of basidiomycete genomes demonstrates inadequacy of the white-rot/brown-rot paradigm for wood decay fungi.</title>
        <authorList>
            <person name="Riley R."/>
            <person name="Salamov A.A."/>
            <person name="Brown D.W."/>
            <person name="Nagy L.G."/>
            <person name="Floudas D."/>
            <person name="Held B.W."/>
            <person name="Levasseur A."/>
            <person name="Lombard V."/>
            <person name="Morin E."/>
            <person name="Otillar R."/>
            <person name="Lindquist E.A."/>
            <person name="Sun H."/>
            <person name="LaButti K.M."/>
            <person name="Schmutz J."/>
            <person name="Jabbour D."/>
            <person name="Luo H."/>
            <person name="Baker S.E."/>
            <person name="Pisabarro A.G."/>
            <person name="Walton J.D."/>
            <person name="Blanchette R.A."/>
            <person name="Henrissat B."/>
            <person name="Martin F."/>
            <person name="Cullen D."/>
            <person name="Hibbett D.S."/>
            <person name="Grigoriev I.V."/>
        </authorList>
    </citation>
    <scope>NUCLEOTIDE SEQUENCE [LARGE SCALE GENOMIC DNA]</scope>
    <source>
        <strain evidence="11">FD-172 SS1</strain>
    </source>
</reference>
<dbReference type="InterPro" id="IPR044851">
    <property type="entry name" value="Wax_synthase"/>
</dbReference>
<keyword evidence="5 8" id="KW-0812">Transmembrane</keyword>
<sequence length="394" mass="44374">MSQKGDAYGLQLGPPFSVAAFLLSQALVIAALIVPRSVLTLAHVRLLLFPPVLATTLYLLSSTTRLGTLVDYVTGCALVFSLFSFSNLVLLRDAQAEIRPRHLPAPISHYGLFHRSWWAATLQLNVRGVGWTDQVANLPPISPHQASESRSAFVCSRLARLLISLLVLDATQLYYINKSFGIRADLLTWERVLHTVLLGTITYCLIRSMHSFVAMLAVASGWSAPAEWPELFGPLAESYTIRRFWSRTWHQYNQKFFVSHAKFIARKVLRFPPGTTRSSITQLLVAFTMSGLLHMGGDYMAMRRLDVSYKLFLIQVIPIAVEDWVTNIFSGVLDEKISRALGYVWVFAWFVLCVPWFVNGLLEAGMIDHAMVPYSIIRRIWTGEWAVQEVPLSE</sequence>
<dbReference type="InParanoid" id="A0A067MML8"/>
<dbReference type="InterPro" id="IPR032805">
    <property type="entry name" value="Wax_synthase_dom"/>
</dbReference>
<comment type="similarity">
    <text evidence="3">Belongs to the wax synthase family.</text>
</comment>
<keyword evidence="11" id="KW-1185">Reference proteome</keyword>
<proteinExistence type="inferred from homology"/>
<dbReference type="Pfam" id="PF13813">
    <property type="entry name" value="MBOAT_2"/>
    <property type="match status" value="1"/>
</dbReference>
<dbReference type="HOGENOM" id="CLU_032731_1_0_1"/>
<feature type="transmembrane region" description="Helical" evidence="8">
    <location>
        <begin position="280"/>
        <end position="300"/>
    </location>
</feature>
<evidence type="ECO:0000259" key="9">
    <source>
        <dbReference type="Pfam" id="PF13813"/>
    </source>
</evidence>
<accession>A0A067MML8</accession>